<reference evidence="5" key="1">
    <citation type="submission" date="2025-08" db="UniProtKB">
        <authorList>
            <consortium name="RefSeq"/>
        </authorList>
    </citation>
    <scope>IDENTIFICATION</scope>
    <source>
        <tissue evidence="5">Leaves</tissue>
    </source>
</reference>
<dbReference type="Gramene" id="Jr01_08210_p1">
    <property type="protein sequence ID" value="cds.Jr01_08210_p1"/>
    <property type="gene ID" value="Jr01_08210"/>
</dbReference>
<dbReference type="RefSeq" id="XP_018816618.1">
    <property type="nucleotide sequence ID" value="XM_018961073.1"/>
</dbReference>
<accession>A0A2I4EB42</accession>
<dbReference type="InterPro" id="IPR050898">
    <property type="entry name" value="Plant_acyltransferase"/>
</dbReference>
<evidence type="ECO:0000256" key="1">
    <source>
        <dbReference type="ARBA" id="ARBA00009861"/>
    </source>
</evidence>
<dbReference type="Gene3D" id="3.30.559.10">
    <property type="entry name" value="Chloramphenicol acetyltransferase-like domain"/>
    <property type="match status" value="2"/>
</dbReference>
<sequence length="346" mass="39096">MELNWPKAHNPCLSYRDCDHCICDAYGAYQFITAVSEFSKDPNRSAPSTLPSWEQEILRPRSPPIISYPHHEYDESDNPITYSVSSFRSLAQTSIFLSRADISALKNKTTGSKCATFDAVTSCLRRARTRTLINPKSNARLIFPIDTRFRYKSLPNGYYGATVVFPCAITKAAKLVKEPLYYAAKLISEVKKDVGGDDYRASVLDFIESNGRRGFYSEEAFVVSDMRCLRFNDVDFGWRRGVYGGPARAGTGMVPGMVTSVIGHKNEEGVEGVLALISLPPESLERLHKERRTALLELEAKPEKEPDEQRETEADLERKQKEQPEMKPGAEKDSNREMLYASRRTR</sequence>
<feature type="compositionally biased region" description="Basic and acidic residues" evidence="3">
    <location>
        <begin position="297"/>
        <end position="336"/>
    </location>
</feature>
<evidence type="ECO:0000256" key="3">
    <source>
        <dbReference type="SAM" id="MobiDB-lite"/>
    </source>
</evidence>
<evidence type="ECO:0000256" key="2">
    <source>
        <dbReference type="ARBA" id="ARBA00022679"/>
    </source>
</evidence>
<dbReference type="STRING" id="51240.A0A2I4EB42"/>
<gene>
    <name evidence="5" type="primary">LOC108987994</name>
</gene>
<evidence type="ECO:0000313" key="4">
    <source>
        <dbReference type="Proteomes" id="UP000235220"/>
    </source>
</evidence>
<keyword evidence="2" id="KW-0808">Transferase</keyword>
<dbReference type="GeneID" id="108987994"/>
<dbReference type="OrthoDB" id="1483986at2759"/>
<dbReference type="Pfam" id="PF02458">
    <property type="entry name" value="Transferase"/>
    <property type="match status" value="1"/>
</dbReference>
<proteinExistence type="inferred from homology"/>
<keyword evidence="4" id="KW-1185">Reference proteome</keyword>
<dbReference type="KEGG" id="jre:108987994"/>
<protein>
    <submittedName>
        <fullName evidence="5">Benzyl alcohol O-benzoyltransferase-like</fullName>
    </submittedName>
</protein>
<dbReference type="PANTHER" id="PTHR31147">
    <property type="entry name" value="ACYL TRANSFERASE 4"/>
    <property type="match status" value="1"/>
</dbReference>
<dbReference type="AlphaFoldDB" id="A0A2I4EB42"/>
<dbReference type="GO" id="GO:0016747">
    <property type="term" value="F:acyltransferase activity, transferring groups other than amino-acyl groups"/>
    <property type="evidence" value="ECO:0000318"/>
    <property type="project" value="GO_Central"/>
</dbReference>
<dbReference type="Proteomes" id="UP000235220">
    <property type="component" value="Chromosome 1"/>
</dbReference>
<evidence type="ECO:0000313" key="5">
    <source>
        <dbReference type="RefSeq" id="XP_018816618.1"/>
    </source>
</evidence>
<dbReference type="InterPro" id="IPR023213">
    <property type="entry name" value="CAT-like_dom_sf"/>
</dbReference>
<name>A0A2I4EB42_JUGRE</name>
<dbReference type="PANTHER" id="PTHR31147:SF66">
    <property type="entry name" value="OS05G0315700 PROTEIN"/>
    <property type="match status" value="1"/>
</dbReference>
<comment type="similarity">
    <text evidence="1">Belongs to the plant acyltransferase family.</text>
</comment>
<feature type="region of interest" description="Disordered" evidence="3">
    <location>
        <begin position="297"/>
        <end position="346"/>
    </location>
</feature>
<organism evidence="4 5">
    <name type="scientific">Juglans regia</name>
    <name type="common">English walnut</name>
    <dbReference type="NCBI Taxonomy" id="51240"/>
    <lineage>
        <taxon>Eukaryota</taxon>
        <taxon>Viridiplantae</taxon>
        <taxon>Streptophyta</taxon>
        <taxon>Embryophyta</taxon>
        <taxon>Tracheophyta</taxon>
        <taxon>Spermatophyta</taxon>
        <taxon>Magnoliopsida</taxon>
        <taxon>eudicotyledons</taxon>
        <taxon>Gunneridae</taxon>
        <taxon>Pentapetalae</taxon>
        <taxon>rosids</taxon>
        <taxon>fabids</taxon>
        <taxon>Fagales</taxon>
        <taxon>Juglandaceae</taxon>
        <taxon>Juglans</taxon>
    </lineage>
</organism>